<comment type="caution">
    <text evidence="3">Lacks conserved residue(s) required for the propagation of feature annotation.</text>
</comment>
<comment type="similarity">
    <text evidence="1">Belongs to the peptidase C2 family.</text>
</comment>
<dbReference type="Pfam" id="PF01067">
    <property type="entry name" value="Calpain_III"/>
    <property type="match status" value="1"/>
</dbReference>
<dbReference type="PANTHER" id="PTHR10183:SF394">
    <property type="entry name" value="CALPAIN-C"/>
    <property type="match status" value="1"/>
</dbReference>
<dbReference type="InterPro" id="IPR022683">
    <property type="entry name" value="Calpain_III"/>
</dbReference>
<feature type="domain" description="Calpain catalytic" evidence="4">
    <location>
        <begin position="17"/>
        <end position="345"/>
    </location>
</feature>
<evidence type="ECO:0000256" key="2">
    <source>
        <dbReference type="PIRSR" id="PIRSR622684-1"/>
    </source>
</evidence>
<dbReference type="InterPro" id="IPR022682">
    <property type="entry name" value="Calpain_domain_III"/>
</dbReference>
<dbReference type="SUPFAM" id="SSF54001">
    <property type="entry name" value="Cysteine proteinases"/>
    <property type="match status" value="1"/>
</dbReference>
<dbReference type="AlphaFoldDB" id="A0A833RE16"/>
<evidence type="ECO:0000313" key="5">
    <source>
        <dbReference type="EMBL" id="KAF3427129.1"/>
    </source>
</evidence>
<dbReference type="EMBL" id="WNWW01000275">
    <property type="protein sequence ID" value="KAF3427129.1"/>
    <property type="molecule type" value="Genomic_DNA"/>
</dbReference>
<comment type="caution">
    <text evidence="5">The sequence shown here is derived from an EMBL/GenBank/DDBJ whole genome shotgun (WGS) entry which is preliminary data.</text>
</comment>
<accession>A0A833RE16</accession>
<dbReference type="PRINTS" id="PR00704">
    <property type="entry name" value="CALPAIN"/>
</dbReference>
<keyword evidence="6" id="KW-1185">Reference proteome</keyword>
<gene>
    <name evidence="5" type="ORF">E2986_10507</name>
</gene>
<dbReference type="CDD" id="cd00044">
    <property type="entry name" value="CysPc"/>
    <property type="match status" value="1"/>
</dbReference>
<dbReference type="GO" id="GO:0005737">
    <property type="term" value="C:cytoplasm"/>
    <property type="evidence" value="ECO:0007669"/>
    <property type="project" value="TreeGrafter"/>
</dbReference>
<dbReference type="SMART" id="SM00230">
    <property type="entry name" value="CysPc"/>
    <property type="match status" value="1"/>
</dbReference>
<dbReference type="SUPFAM" id="SSF49758">
    <property type="entry name" value="Calpain large subunit, middle domain (domain III)"/>
    <property type="match status" value="2"/>
</dbReference>
<evidence type="ECO:0000313" key="6">
    <source>
        <dbReference type="Proteomes" id="UP000655588"/>
    </source>
</evidence>
<evidence type="ECO:0000256" key="1">
    <source>
        <dbReference type="ARBA" id="ARBA00007623"/>
    </source>
</evidence>
<dbReference type="InterPro" id="IPR036213">
    <property type="entry name" value="Calpain_III_sf"/>
</dbReference>
<dbReference type="InterPro" id="IPR033883">
    <property type="entry name" value="C2_III"/>
</dbReference>
<dbReference type="SMART" id="SM00720">
    <property type="entry name" value="calpain_III"/>
    <property type="match status" value="1"/>
</dbReference>
<dbReference type="InterPro" id="IPR038765">
    <property type="entry name" value="Papain-like_cys_pep_sf"/>
</dbReference>
<organism evidence="5 6">
    <name type="scientific">Frieseomelitta varia</name>
    <dbReference type="NCBI Taxonomy" id="561572"/>
    <lineage>
        <taxon>Eukaryota</taxon>
        <taxon>Metazoa</taxon>
        <taxon>Ecdysozoa</taxon>
        <taxon>Arthropoda</taxon>
        <taxon>Hexapoda</taxon>
        <taxon>Insecta</taxon>
        <taxon>Pterygota</taxon>
        <taxon>Neoptera</taxon>
        <taxon>Endopterygota</taxon>
        <taxon>Hymenoptera</taxon>
        <taxon>Apocrita</taxon>
        <taxon>Aculeata</taxon>
        <taxon>Apoidea</taxon>
        <taxon>Anthophila</taxon>
        <taxon>Apidae</taxon>
        <taxon>Frieseomelitta</taxon>
    </lineage>
</organism>
<proteinExistence type="inferred from homology"/>
<dbReference type="Gene3D" id="2.60.120.380">
    <property type="match status" value="1"/>
</dbReference>
<reference evidence="5" key="1">
    <citation type="submission" date="2019-11" db="EMBL/GenBank/DDBJ databases">
        <title>The nuclear and mitochondrial genomes of Frieseomelitta varia - a highly eusocial stingless bee (Meliponini) with a permanently sterile worker caste.</title>
        <authorList>
            <person name="Freitas F.C.P."/>
            <person name="Lourenco A.P."/>
            <person name="Nunes F.M.F."/>
            <person name="Paschoal A.R."/>
            <person name="Abreu F.C.P."/>
            <person name="Barbin F.O."/>
            <person name="Bataglia L."/>
            <person name="Cardoso-Junior C.A.M."/>
            <person name="Cervoni M.S."/>
            <person name="Silva S.R."/>
            <person name="Dalarmi F."/>
            <person name="Del Lama M.A."/>
            <person name="Depintor T.S."/>
            <person name="Ferreira K.M."/>
            <person name="Goria P.S."/>
            <person name="Jaskot M.C."/>
            <person name="Lago D.C."/>
            <person name="Luna-Lucena D."/>
            <person name="Moda L.M."/>
            <person name="Nascimento L."/>
            <person name="Pedrino M."/>
            <person name="Rabico F.O."/>
            <person name="Sanches F.C."/>
            <person name="Santos D.E."/>
            <person name="Santos C.G."/>
            <person name="Vieira J."/>
            <person name="Lopes T.F."/>
            <person name="Barchuk A.R."/>
            <person name="Hartfelder K."/>
            <person name="Simoes Z.L.P."/>
            <person name="Bitondi M.M.G."/>
            <person name="Pinheiro D.G."/>
        </authorList>
    </citation>
    <scope>NUCLEOTIDE SEQUENCE</scope>
    <source>
        <strain evidence="5">USP_RPSP 00005682</strain>
        <tissue evidence="5">Whole individual</tissue>
    </source>
</reference>
<dbReference type="Gene3D" id="3.90.70.10">
    <property type="entry name" value="Cysteine proteinases"/>
    <property type="match status" value="1"/>
</dbReference>
<evidence type="ECO:0000256" key="3">
    <source>
        <dbReference type="PROSITE-ProRule" id="PRU00239"/>
    </source>
</evidence>
<dbReference type="GO" id="GO:0004198">
    <property type="term" value="F:calcium-dependent cysteine-type endopeptidase activity"/>
    <property type="evidence" value="ECO:0007669"/>
    <property type="project" value="InterPro"/>
</dbReference>
<dbReference type="Pfam" id="PF00648">
    <property type="entry name" value="Peptidase_C2"/>
    <property type="match status" value="1"/>
</dbReference>
<evidence type="ECO:0000259" key="4">
    <source>
        <dbReference type="PROSITE" id="PS50203"/>
    </source>
</evidence>
<dbReference type="InterPro" id="IPR022684">
    <property type="entry name" value="Calpain_cysteine_protease"/>
</dbReference>
<dbReference type="InterPro" id="IPR001300">
    <property type="entry name" value="Peptidase_C2_calpain_cat"/>
</dbReference>
<dbReference type="Proteomes" id="UP000655588">
    <property type="component" value="Unassembled WGS sequence"/>
</dbReference>
<protein>
    <recommendedName>
        <fullName evidence="4">Calpain catalytic domain-containing protein</fullName>
    </recommendedName>
</protein>
<dbReference type="PANTHER" id="PTHR10183">
    <property type="entry name" value="CALPAIN"/>
    <property type="match status" value="1"/>
</dbReference>
<dbReference type="GO" id="GO:0006508">
    <property type="term" value="P:proteolysis"/>
    <property type="evidence" value="ECO:0007669"/>
    <property type="project" value="InterPro"/>
</dbReference>
<sequence length="624" mass="71233">MSEYERIKRSCLKRGELWEDPEFPATQTSVFYHQTPPFQFQWKRPKELCNRPIFVSDTPAQFDVIPGKMGDKWLVSCLGVLHLSKGLFYRVVPADQGFGNSGEPPGSPTAEYAGVFRFRLWWCGAWVEVLVDDRLPAIHGRLAFVQSRHSDQFWPALLEKAYAKLHGSYEALKYGTLLDGLSDLTGGITESIAIRQDPTACGRVLAKLLDMTSLITCTVNNNQQQIRASTEKLANGIQMGINYRLYAIERVETFNGEAVQLVKLRNPLGPGREYVGAWARGGLEWDEVPPMERDQTWPRENSGELIIIIITDVRIGIINKSYMNCRISYSDFVKTFTHLEVVHLDAETSRDEPSLHSKHTWQMKLYQGSWRRGVTAGGCRNNEGSYAVYSNDERFTTEIRVLRFYKLIYVAETFHINPQLHLILSEMEEVIVSLYQHSIMEIKVIGFTAYTLPKNNTESINKQFFKKNKSLVNSQYTNSRQVSHRCQLDQGGYLLVPTTFEPTQETSFTLRVYSSKPLKLKLLDTPPSLVKSTIIKAPPLEGKGFSQYEAVFLQLADEHRTVNAFELQELLEACLPNDYIKSCASMEVCRQVVLTMDVSLKLIILIFLITRLKFADFPYIKILT</sequence>
<dbReference type="CDD" id="cd00214">
    <property type="entry name" value="Calpain_III"/>
    <property type="match status" value="1"/>
</dbReference>
<name>A0A833RE16_9HYME</name>
<dbReference type="PROSITE" id="PS50203">
    <property type="entry name" value="CALPAIN_CAT"/>
    <property type="match status" value="1"/>
</dbReference>
<feature type="active site" evidence="2">
    <location>
        <position position="266"/>
    </location>
</feature>